<evidence type="ECO:0000313" key="7">
    <source>
        <dbReference type="Proteomes" id="UP000314982"/>
    </source>
</evidence>
<reference evidence="6" key="2">
    <citation type="submission" date="2025-08" db="UniProtKB">
        <authorList>
            <consortium name="Ensembl"/>
        </authorList>
    </citation>
    <scope>IDENTIFICATION</scope>
</reference>
<dbReference type="GO" id="GO:0003697">
    <property type="term" value="F:single-stranded DNA binding"/>
    <property type="evidence" value="ECO:0007669"/>
    <property type="project" value="InterPro"/>
</dbReference>
<name>A0A4W5N4G2_9TELE</name>
<keyword evidence="2" id="KW-0539">Nucleus</keyword>
<dbReference type="GO" id="GO:0004222">
    <property type="term" value="F:metalloendopeptidase activity"/>
    <property type="evidence" value="ECO:0007669"/>
    <property type="project" value="InterPro"/>
</dbReference>
<dbReference type="PANTHER" id="PTHR21220">
    <property type="entry name" value="DNA-DEPENDENT METALLOPROTEASE SPRTN"/>
    <property type="match status" value="1"/>
</dbReference>
<evidence type="ECO:0000256" key="1">
    <source>
        <dbReference type="ARBA" id="ARBA00004123"/>
    </source>
</evidence>
<sequence length="150" mass="17412">MIHALFFVTQNNRAHDGHGPEFCKHMERFNQSAGSKITVYHTFHDKVDLYRQHWWRCDVPCQTRKPYFGYVKRAMNRALQPRTHGGGITYAPVGAPIQRSKSQRVMERKERRPTTAKARQTPAKTSPQARARLPAHLLQVIHVFFSSNEC</sequence>
<dbReference type="InterPro" id="IPR044245">
    <property type="entry name" value="Spartan"/>
</dbReference>
<comment type="subcellular location">
    <subcellularLocation>
        <location evidence="1">Nucleus</location>
    </subcellularLocation>
</comment>
<dbReference type="InterPro" id="IPR006640">
    <property type="entry name" value="SprT-like_domain"/>
</dbReference>
<evidence type="ECO:0000256" key="3">
    <source>
        <dbReference type="SAM" id="MobiDB-lite"/>
    </source>
</evidence>
<feature type="domain" description="Spartan-like zinc binding" evidence="5">
    <location>
        <begin position="52"/>
        <end position="81"/>
    </location>
</feature>
<dbReference type="PANTHER" id="PTHR21220:SF0">
    <property type="entry name" value="DNA-DEPENDENT METALLOPROTEASE SPRTN"/>
    <property type="match status" value="1"/>
</dbReference>
<dbReference type="GO" id="GO:0005634">
    <property type="term" value="C:nucleus"/>
    <property type="evidence" value="ECO:0007669"/>
    <property type="project" value="UniProtKB-SubCell"/>
</dbReference>
<protein>
    <recommendedName>
        <fullName evidence="8">SprT-like domain-containing protein</fullName>
    </recommendedName>
</protein>
<evidence type="ECO:0008006" key="8">
    <source>
        <dbReference type="Google" id="ProtNLM"/>
    </source>
</evidence>
<keyword evidence="7" id="KW-1185">Reference proteome</keyword>
<dbReference type="InterPro" id="IPR055220">
    <property type="entry name" value="SPRTN_ZBD"/>
</dbReference>
<evidence type="ECO:0000259" key="5">
    <source>
        <dbReference type="Pfam" id="PF22934"/>
    </source>
</evidence>
<dbReference type="GO" id="GO:0006974">
    <property type="term" value="P:DNA damage response"/>
    <property type="evidence" value="ECO:0007669"/>
    <property type="project" value="InterPro"/>
</dbReference>
<accession>A0A4W5N4G2</accession>
<dbReference type="Proteomes" id="UP000314982">
    <property type="component" value="Unassembled WGS sequence"/>
</dbReference>
<dbReference type="STRING" id="62062.ENSHHUP00000045587"/>
<evidence type="ECO:0000313" key="6">
    <source>
        <dbReference type="Ensembl" id="ENSHHUP00000045587.1"/>
    </source>
</evidence>
<feature type="domain" description="SprT-like" evidence="4">
    <location>
        <begin position="1"/>
        <end position="41"/>
    </location>
</feature>
<dbReference type="GO" id="GO:0031593">
    <property type="term" value="F:polyubiquitin modification-dependent protein binding"/>
    <property type="evidence" value="ECO:0007669"/>
    <property type="project" value="TreeGrafter"/>
</dbReference>
<dbReference type="GeneTree" id="ENSGT00390000003585"/>
<dbReference type="AlphaFoldDB" id="A0A4W5N4G2"/>
<feature type="region of interest" description="Disordered" evidence="3">
    <location>
        <begin position="99"/>
        <end position="131"/>
    </location>
</feature>
<dbReference type="Pfam" id="PF22934">
    <property type="entry name" value="SPRTN_ZBD"/>
    <property type="match status" value="1"/>
</dbReference>
<dbReference type="Pfam" id="PF10263">
    <property type="entry name" value="SprT-like"/>
    <property type="match status" value="1"/>
</dbReference>
<reference evidence="7" key="1">
    <citation type="submission" date="2018-06" db="EMBL/GenBank/DDBJ databases">
        <title>Genome assembly of Danube salmon.</title>
        <authorList>
            <person name="Macqueen D.J."/>
            <person name="Gundappa M.K."/>
        </authorList>
    </citation>
    <scope>NUCLEOTIDE SEQUENCE [LARGE SCALE GENOMIC DNA]</scope>
</reference>
<reference evidence="6" key="3">
    <citation type="submission" date="2025-09" db="UniProtKB">
        <authorList>
            <consortium name="Ensembl"/>
        </authorList>
    </citation>
    <scope>IDENTIFICATION</scope>
</reference>
<evidence type="ECO:0000256" key="2">
    <source>
        <dbReference type="ARBA" id="ARBA00023242"/>
    </source>
</evidence>
<proteinExistence type="predicted"/>
<dbReference type="Ensembl" id="ENSHHUT00000047272.1">
    <property type="protein sequence ID" value="ENSHHUP00000045587.1"/>
    <property type="gene ID" value="ENSHHUG00000027822.1"/>
</dbReference>
<organism evidence="6 7">
    <name type="scientific">Hucho hucho</name>
    <name type="common">huchen</name>
    <dbReference type="NCBI Taxonomy" id="62062"/>
    <lineage>
        <taxon>Eukaryota</taxon>
        <taxon>Metazoa</taxon>
        <taxon>Chordata</taxon>
        <taxon>Craniata</taxon>
        <taxon>Vertebrata</taxon>
        <taxon>Euteleostomi</taxon>
        <taxon>Actinopterygii</taxon>
        <taxon>Neopterygii</taxon>
        <taxon>Teleostei</taxon>
        <taxon>Protacanthopterygii</taxon>
        <taxon>Salmoniformes</taxon>
        <taxon>Salmonidae</taxon>
        <taxon>Salmoninae</taxon>
        <taxon>Hucho</taxon>
    </lineage>
</organism>
<evidence type="ECO:0000259" key="4">
    <source>
        <dbReference type="Pfam" id="PF10263"/>
    </source>
</evidence>
<feature type="compositionally biased region" description="Basic and acidic residues" evidence="3">
    <location>
        <begin position="104"/>
        <end position="113"/>
    </location>
</feature>